<protein>
    <recommendedName>
        <fullName evidence="6">Transcription antitermination protein NusB</fullName>
    </recommendedName>
    <alternativeName>
        <fullName evidence="6">Antitermination factor NusB</fullName>
    </alternativeName>
</protein>
<feature type="domain" description="NusB/RsmB/TIM44" evidence="7">
    <location>
        <begin position="6"/>
        <end position="128"/>
    </location>
</feature>
<dbReference type="OrthoDB" id="9811381at2"/>
<dbReference type="SUPFAM" id="SSF48013">
    <property type="entry name" value="NusB-like"/>
    <property type="match status" value="1"/>
</dbReference>
<dbReference type="HOGENOM" id="CLU_087843_3_3_9"/>
<evidence type="ECO:0000256" key="2">
    <source>
        <dbReference type="ARBA" id="ARBA00022814"/>
    </source>
</evidence>
<dbReference type="STRING" id="643648.Slip_0427"/>
<keyword evidence="9" id="KW-1185">Reference proteome</keyword>
<evidence type="ECO:0000256" key="5">
    <source>
        <dbReference type="ARBA" id="ARBA00023163"/>
    </source>
</evidence>
<evidence type="ECO:0000256" key="6">
    <source>
        <dbReference type="HAMAP-Rule" id="MF_00073"/>
    </source>
</evidence>
<dbReference type="InterPro" id="IPR035926">
    <property type="entry name" value="NusB-like_sf"/>
</dbReference>
<dbReference type="NCBIfam" id="TIGR01951">
    <property type="entry name" value="nusB"/>
    <property type="match status" value="1"/>
</dbReference>
<organism evidence="8 9">
    <name type="scientific">Syntrophothermus lipocalidus (strain DSM 12680 / TGB-C1)</name>
    <dbReference type="NCBI Taxonomy" id="643648"/>
    <lineage>
        <taxon>Bacteria</taxon>
        <taxon>Bacillati</taxon>
        <taxon>Bacillota</taxon>
        <taxon>Clostridia</taxon>
        <taxon>Eubacteriales</taxon>
        <taxon>Syntrophomonadaceae</taxon>
        <taxon>Syntrophothermus</taxon>
    </lineage>
</organism>
<evidence type="ECO:0000256" key="3">
    <source>
        <dbReference type="ARBA" id="ARBA00022884"/>
    </source>
</evidence>
<comment type="function">
    <text evidence="6">Involved in transcription antitermination. Required for transcription of ribosomal RNA (rRNA) genes. Binds specifically to the boxA antiterminator sequence of the ribosomal RNA (rrn) operons.</text>
</comment>
<dbReference type="PANTHER" id="PTHR11078">
    <property type="entry name" value="N UTILIZATION SUBSTANCE PROTEIN B-RELATED"/>
    <property type="match status" value="1"/>
</dbReference>
<dbReference type="Gene3D" id="1.10.940.10">
    <property type="entry name" value="NusB-like"/>
    <property type="match status" value="1"/>
</dbReference>
<dbReference type="AlphaFoldDB" id="D7CKH6"/>
<dbReference type="EMBL" id="CP002048">
    <property type="protein sequence ID" value="ADI01211.1"/>
    <property type="molecule type" value="Genomic_DNA"/>
</dbReference>
<evidence type="ECO:0000259" key="7">
    <source>
        <dbReference type="Pfam" id="PF01029"/>
    </source>
</evidence>
<dbReference type="GO" id="GO:0006353">
    <property type="term" value="P:DNA-templated transcription termination"/>
    <property type="evidence" value="ECO:0007669"/>
    <property type="project" value="UniProtKB-UniRule"/>
</dbReference>
<dbReference type="Proteomes" id="UP000000378">
    <property type="component" value="Chromosome"/>
</dbReference>
<name>D7CKH6_SYNLT</name>
<sequence>MSRSLARETAFKVLFQVDLAGASPRDALQHLTAETPLADRYLAFARELVDKTLEHVKTIDSYISKYSPEWSISRMATVDRNIMRMAVCEMLYTEIDPVVVINEAVELAKKYGDENSSSFINAILDRIMGEKSEGFSRD</sequence>
<dbReference type="CDD" id="cd00619">
    <property type="entry name" value="Terminator_NusB"/>
    <property type="match status" value="1"/>
</dbReference>
<accession>D7CKH6</accession>
<keyword evidence="5 6" id="KW-0804">Transcription</keyword>
<dbReference type="GO" id="GO:0003723">
    <property type="term" value="F:RNA binding"/>
    <property type="evidence" value="ECO:0007669"/>
    <property type="project" value="UniProtKB-UniRule"/>
</dbReference>
<evidence type="ECO:0000313" key="8">
    <source>
        <dbReference type="EMBL" id="ADI01211.1"/>
    </source>
</evidence>
<proteinExistence type="inferred from homology"/>
<keyword evidence="4 6" id="KW-0805">Transcription regulation</keyword>
<comment type="similarity">
    <text evidence="1 6">Belongs to the NusB family.</text>
</comment>
<evidence type="ECO:0000256" key="1">
    <source>
        <dbReference type="ARBA" id="ARBA00005952"/>
    </source>
</evidence>
<dbReference type="InterPro" id="IPR006027">
    <property type="entry name" value="NusB_RsmB_TIM44"/>
</dbReference>
<evidence type="ECO:0000313" key="9">
    <source>
        <dbReference type="Proteomes" id="UP000000378"/>
    </source>
</evidence>
<dbReference type="KEGG" id="slp:Slip_0427"/>
<dbReference type="RefSeq" id="WP_013174613.1">
    <property type="nucleotide sequence ID" value="NC_014220.1"/>
</dbReference>
<reference evidence="8 9" key="2">
    <citation type="journal article" date="2010" name="Stand. Genomic Sci.">
        <title>Complete genome sequence of Syntrophothermus lipocalidus type strain (TGB-C1).</title>
        <authorList>
            <person name="Djao O.D."/>
            <person name="Zhang X."/>
            <person name="Lucas S."/>
            <person name="Lapidus A."/>
            <person name="Del Rio T.G."/>
            <person name="Nolan M."/>
            <person name="Tice H."/>
            <person name="Cheng J.F."/>
            <person name="Han C."/>
            <person name="Tapia R."/>
            <person name="Goodwin L."/>
            <person name="Pitluck S."/>
            <person name="Liolios K."/>
            <person name="Ivanova N."/>
            <person name="Mavromatis K."/>
            <person name="Mikhailova N."/>
            <person name="Ovchinnikova G."/>
            <person name="Pati A."/>
            <person name="Brambilla E."/>
            <person name="Chen A."/>
            <person name="Palaniappan K."/>
            <person name="Land M."/>
            <person name="Hauser L."/>
            <person name="Chang Y.J."/>
            <person name="Jeffries C.D."/>
            <person name="Rohde M."/>
            <person name="Sikorski J."/>
            <person name="Spring S."/>
            <person name="Goker M."/>
            <person name="Detter J.C."/>
            <person name="Woyke T."/>
            <person name="Bristow J."/>
            <person name="Eisen J.A."/>
            <person name="Markowitz V."/>
            <person name="Hugenholtz P."/>
            <person name="Kyrpides N.C."/>
            <person name="Klenk H.P."/>
        </authorList>
    </citation>
    <scope>NUCLEOTIDE SEQUENCE [LARGE SCALE GENOMIC DNA]</scope>
    <source>
        <strain evidence="9">DSM 12680 / TGB-C1</strain>
    </source>
</reference>
<dbReference type="PANTHER" id="PTHR11078:SF3">
    <property type="entry name" value="ANTITERMINATION NUSB DOMAIN-CONTAINING PROTEIN"/>
    <property type="match status" value="1"/>
</dbReference>
<keyword evidence="2 6" id="KW-0889">Transcription antitermination</keyword>
<dbReference type="GO" id="GO:0031564">
    <property type="term" value="P:transcription antitermination"/>
    <property type="evidence" value="ECO:0007669"/>
    <property type="project" value="UniProtKB-KW"/>
</dbReference>
<evidence type="ECO:0000256" key="4">
    <source>
        <dbReference type="ARBA" id="ARBA00023015"/>
    </source>
</evidence>
<dbReference type="HAMAP" id="MF_00073">
    <property type="entry name" value="NusB"/>
    <property type="match status" value="1"/>
</dbReference>
<dbReference type="GO" id="GO:0005829">
    <property type="term" value="C:cytosol"/>
    <property type="evidence" value="ECO:0007669"/>
    <property type="project" value="TreeGrafter"/>
</dbReference>
<keyword evidence="3 6" id="KW-0694">RNA-binding</keyword>
<dbReference type="Pfam" id="PF01029">
    <property type="entry name" value="NusB"/>
    <property type="match status" value="1"/>
</dbReference>
<gene>
    <name evidence="6" type="primary">nusB</name>
    <name evidence="8" type="ordered locus">Slip_0427</name>
</gene>
<dbReference type="InterPro" id="IPR011605">
    <property type="entry name" value="NusB_fam"/>
</dbReference>
<dbReference type="eggNOG" id="COG0781">
    <property type="taxonomic scope" value="Bacteria"/>
</dbReference>
<reference evidence="9" key="1">
    <citation type="journal article" date="2010" name="Stand. Genomic Sci.">
        <title>Complete genome sequence of Syntrophothermus lipocalidus type strain (TGB-C1T).</title>
        <authorList>
            <consortium name="US DOE Joint Genome Institute (JGI-PGF)"/>
            <person name="Djao O."/>
            <person name="Zhang X."/>
            <person name="Lucas S."/>
            <person name="Lapidus A."/>
            <person name="Glavina Del Rio T."/>
            <person name="Nolan M."/>
            <person name="Tice H."/>
            <person name="Cheng J."/>
            <person name="Han C."/>
            <person name="Tapia R."/>
            <person name="Goodwin L."/>
            <person name="Pitluck S."/>
            <person name="Liolios K."/>
            <person name="Ivanova N."/>
            <person name="Mavromatis K."/>
            <person name="Mikhailova N."/>
            <person name="Ovchinnikova G."/>
            <person name="Pati A."/>
            <person name="Brambilla E."/>
            <person name="Chen A."/>
            <person name="Palaniappan K."/>
            <person name="Land M."/>
            <person name="Hauser L."/>
            <person name="Chang Y."/>
            <person name="Jeffries C."/>
            <person name="Rohde M."/>
            <person name="Sikorski J."/>
            <person name="Spring S."/>
            <person name="Goker M."/>
            <person name="Detter J."/>
            <person name="Woyke T."/>
            <person name="Bristow J."/>
            <person name="Eisen J."/>
            <person name="Markowitz V."/>
            <person name="Hugenholtz P."/>
            <person name="Kyrpides N."/>
            <person name="Klenk H."/>
        </authorList>
    </citation>
    <scope>NUCLEOTIDE SEQUENCE [LARGE SCALE GENOMIC DNA]</scope>
    <source>
        <strain evidence="9">DSM 12680 / TGB-C1</strain>
    </source>
</reference>